<accession>A0A2S9TNC7</accession>
<evidence type="ECO:0000313" key="1">
    <source>
        <dbReference type="EMBL" id="PRN00344.1"/>
    </source>
</evidence>
<dbReference type="EMBL" id="NXGD01000007">
    <property type="protein sequence ID" value="PRN00344.1"/>
    <property type="molecule type" value="Genomic_DNA"/>
</dbReference>
<protein>
    <submittedName>
        <fullName evidence="1">Uncharacterized protein</fullName>
    </submittedName>
</protein>
<name>A0A2S9TNC7_9BACT</name>
<gene>
    <name evidence="1" type="ORF">CJ668_07475</name>
</gene>
<proteinExistence type="predicted"/>
<organism evidence="1 2">
    <name type="scientific">Aliarcobacter cryaerophilus</name>
    <dbReference type="NCBI Taxonomy" id="28198"/>
    <lineage>
        <taxon>Bacteria</taxon>
        <taxon>Pseudomonadati</taxon>
        <taxon>Campylobacterota</taxon>
        <taxon>Epsilonproteobacteria</taxon>
        <taxon>Campylobacterales</taxon>
        <taxon>Arcobacteraceae</taxon>
        <taxon>Aliarcobacter</taxon>
    </lineage>
</organism>
<evidence type="ECO:0000313" key="2">
    <source>
        <dbReference type="Proteomes" id="UP000238811"/>
    </source>
</evidence>
<sequence>MNYVNIDTNNKTKIVAAKQVVENLRTNEAIRNFLISSVSDVFKDKEILKKQKIVAIKNLVKDLKIALKNEAFNYSLNLVIRNLNEYHTLQKSEIKDENGKSKNFIPSQESQAIIHALVLLAYSNSFAKICKNLFKSAK</sequence>
<comment type="caution">
    <text evidence="1">The sequence shown here is derived from an EMBL/GenBank/DDBJ whole genome shotgun (WGS) entry which is preliminary data.</text>
</comment>
<dbReference type="Proteomes" id="UP000238811">
    <property type="component" value="Unassembled WGS sequence"/>
</dbReference>
<dbReference type="AlphaFoldDB" id="A0A2S9TNC7"/>
<reference evidence="1 2" key="1">
    <citation type="submission" date="2017-09" db="EMBL/GenBank/DDBJ databases">
        <title>Reassesment of A. cryaerophilus.</title>
        <authorList>
            <person name="Perez-Cataluna A."/>
            <person name="Collado L."/>
            <person name="Salgado O."/>
            <person name="Lefinanco V."/>
            <person name="Figueras M.J."/>
        </authorList>
    </citation>
    <scope>NUCLEOTIDE SEQUENCE [LARGE SCALE GENOMIC DNA]</scope>
    <source>
        <strain evidence="1 2">LMG 10229</strain>
    </source>
</reference>